<evidence type="ECO:0000313" key="1">
    <source>
        <dbReference type="EMBL" id="URA07024.1"/>
    </source>
</evidence>
<reference evidence="1" key="1">
    <citation type="journal article" date="2022" name="Viruses">
        <title>Isolation of novel Xanthomonas phages for the plant pathogens X. translucens and X. campestris.</title>
        <authorList>
            <person name="Erdrich S.H."/>
            <person name="Sharma V."/>
            <person name="Schurr U."/>
            <person name="Arsova B."/>
            <person name="Frunzke J."/>
        </authorList>
    </citation>
    <scope>NUCLEOTIDE SEQUENCE</scope>
</reference>
<evidence type="ECO:0000313" key="2">
    <source>
        <dbReference type="Proteomes" id="UP001056585"/>
    </source>
</evidence>
<dbReference type="Proteomes" id="UP001056585">
    <property type="component" value="Segment"/>
</dbReference>
<dbReference type="EMBL" id="ON189045">
    <property type="protein sequence ID" value="URA07024.1"/>
    <property type="molecule type" value="Genomic_DNA"/>
</dbReference>
<sequence length="226" mass="24100">MATIADTIRAGLADGKTNEEILALVKQAHPNANTSPACVSYYRSKMKKAGTAVTAPKAPPKQKALAKAVGGHGYTVKGLKSFIGNEGSGYNASIYRDGKLIAFAYDDASGGAVNIEWKVEGECAVLVAYARANPTEHIKEEDSDWDVAETFIDELVNDAFLLRDAAKLTKGKVAILKDGKLYTVKSSNGVITPQFLELVAKKNPTARILNGLSDLELVAIMKSIAQ</sequence>
<accession>A0A9E7E199</accession>
<gene>
    <name evidence="1" type="ORF">Elanor_BL40056</name>
</gene>
<keyword evidence="2" id="KW-1185">Reference proteome</keyword>
<protein>
    <submittedName>
        <fullName evidence="1">Uncharacterized protein</fullName>
    </submittedName>
</protein>
<name>A0A9E7E199_9CAUD</name>
<organism evidence="1 2">
    <name type="scientific">Xanthomonas phage Elanor</name>
    <dbReference type="NCBI Taxonomy" id="2939127"/>
    <lineage>
        <taxon>Viruses</taxon>
        <taxon>Duplodnaviria</taxon>
        <taxon>Heunggongvirae</taxon>
        <taxon>Uroviricota</taxon>
        <taxon>Caudoviricetes</taxon>
        <taxon>Mesyanzhinovviridae</taxon>
        <taxon>Bradleyvirinae</taxon>
        <taxon>Elanorvirus</taxon>
        <taxon>Elanorvirus elanor</taxon>
    </lineage>
</organism>
<proteinExistence type="predicted"/>